<comment type="caution">
    <text evidence="2">Lacks conserved residue(s) required for the propagation of feature annotation.</text>
</comment>
<dbReference type="AlphaFoldDB" id="A0A7Y0EDK8"/>
<keyword evidence="1 2" id="KW-0238">DNA-binding</keyword>
<dbReference type="HAMAP" id="MF_00984">
    <property type="entry name" value="SSB"/>
    <property type="match status" value="1"/>
</dbReference>
<dbReference type="Proteomes" id="UP000537131">
    <property type="component" value="Unassembled WGS sequence"/>
</dbReference>
<gene>
    <name evidence="4" type="ORF">HBE96_01870</name>
</gene>
<dbReference type="PIRSF" id="PIRSF002070">
    <property type="entry name" value="SSB"/>
    <property type="match status" value="1"/>
</dbReference>
<dbReference type="InterPro" id="IPR012340">
    <property type="entry name" value="NA-bd_OB-fold"/>
</dbReference>
<dbReference type="GO" id="GO:0009295">
    <property type="term" value="C:nucleoid"/>
    <property type="evidence" value="ECO:0007669"/>
    <property type="project" value="TreeGrafter"/>
</dbReference>
<dbReference type="Pfam" id="PF00436">
    <property type="entry name" value="SSB"/>
    <property type="match status" value="1"/>
</dbReference>
<dbReference type="GO" id="GO:0006260">
    <property type="term" value="P:DNA replication"/>
    <property type="evidence" value="ECO:0007669"/>
    <property type="project" value="InterPro"/>
</dbReference>
<dbReference type="GO" id="GO:0003697">
    <property type="term" value="F:single-stranded DNA binding"/>
    <property type="evidence" value="ECO:0007669"/>
    <property type="project" value="UniProtKB-UniRule"/>
</dbReference>
<evidence type="ECO:0000256" key="1">
    <source>
        <dbReference type="ARBA" id="ARBA00023125"/>
    </source>
</evidence>
<dbReference type="RefSeq" id="WP_169296072.1">
    <property type="nucleotide sequence ID" value="NZ_JABBNI010000004.1"/>
</dbReference>
<protein>
    <recommendedName>
        <fullName evidence="2 3">Single-stranded DNA-binding protein</fullName>
        <shortName evidence="2">SSB</shortName>
    </recommendedName>
</protein>
<dbReference type="EMBL" id="JABBNI010000004">
    <property type="protein sequence ID" value="NMM61468.1"/>
    <property type="molecule type" value="Genomic_DNA"/>
</dbReference>
<dbReference type="NCBIfam" id="TIGR00621">
    <property type="entry name" value="ssb"/>
    <property type="match status" value="1"/>
</dbReference>
<comment type="caution">
    <text evidence="4">The sequence shown here is derived from an EMBL/GenBank/DDBJ whole genome shotgun (WGS) entry which is preliminary data.</text>
</comment>
<dbReference type="InterPro" id="IPR011344">
    <property type="entry name" value="ssDNA-bd"/>
</dbReference>
<comment type="subunit">
    <text evidence="2">Homotetramer.</text>
</comment>
<dbReference type="CDD" id="cd04496">
    <property type="entry name" value="SSB_OBF"/>
    <property type="match status" value="1"/>
</dbReference>
<keyword evidence="5" id="KW-1185">Reference proteome</keyword>
<sequence>MNKVMLIGRLTKDSKIIKLQNSTRGAVKFRLAVNRNYSKDKDKKTDFIEIAYWSDHPCKMHEYLTKGKLVGVSGKIITGSYVDNNNIKKYFTMVQADTIKFLESKKEKAM</sequence>
<proteinExistence type="inferred from homology"/>
<evidence type="ECO:0000313" key="5">
    <source>
        <dbReference type="Proteomes" id="UP000537131"/>
    </source>
</evidence>
<dbReference type="InterPro" id="IPR000424">
    <property type="entry name" value="Primosome_PriB/ssb"/>
</dbReference>
<evidence type="ECO:0000256" key="3">
    <source>
        <dbReference type="PIRNR" id="PIRNR002070"/>
    </source>
</evidence>
<dbReference type="PANTHER" id="PTHR10302:SF27">
    <property type="entry name" value="SINGLE-STRANDED DNA-BINDING PROTEIN"/>
    <property type="match status" value="1"/>
</dbReference>
<dbReference type="Gene3D" id="2.40.50.140">
    <property type="entry name" value="Nucleic acid-binding proteins"/>
    <property type="match status" value="1"/>
</dbReference>
<dbReference type="PROSITE" id="PS50935">
    <property type="entry name" value="SSB"/>
    <property type="match status" value="1"/>
</dbReference>
<organism evidence="4 5">
    <name type="scientific">Clostridium muellerianum</name>
    <dbReference type="NCBI Taxonomy" id="2716538"/>
    <lineage>
        <taxon>Bacteria</taxon>
        <taxon>Bacillati</taxon>
        <taxon>Bacillota</taxon>
        <taxon>Clostridia</taxon>
        <taxon>Eubacteriales</taxon>
        <taxon>Clostridiaceae</taxon>
        <taxon>Clostridium</taxon>
    </lineage>
</organism>
<accession>A0A7Y0EDK8</accession>
<dbReference type="PANTHER" id="PTHR10302">
    <property type="entry name" value="SINGLE-STRANDED DNA-BINDING PROTEIN"/>
    <property type="match status" value="1"/>
</dbReference>
<evidence type="ECO:0000256" key="2">
    <source>
        <dbReference type="HAMAP-Rule" id="MF_00984"/>
    </source>
</evidence>
<dbReference type="SUPFAM" id="SSF50249">
    <property type="entry name" value="Nucleic acid-binding proteins"/>
    <property type="match status" value="1"/>
</dbReference>
<name>A0A7Y0EDK8_9CLOT</name>
<reference evidence="4 5" key="1">
    <citation type="submission" date="2020-06" db="EMBL/GenBank/DDBJ databases">
        <title>Complete Genome Sequence of Clostridium muelleri sp. nov. P21T, an Acid-Alcohol Producing Acetogen Isolated from Old Hay.</title>
        <authorList>
            <person name="Duncan K.E."/>
            <person name="Tanner R.S."/>
        </authorList>
    </citation>
    <scope>NUCLEOTIDE SEQUENCE [LARGE SCALE GENOMIC DNA]</scope>
    <source>
        <strain evidence="4 5">P21</strain>
    </source>
</reference>
<evidence type="ECO:0000313" key="4">
    <source>
        <dbReference type="EMBL" id="NMM61468.1"/>
    </source>
</evidence>